<dbReference type="Proteomes" id="UP001196509">
    <property type="component" value="Unassembled WGS sequence"/>
</dbReference>
<evidence type="ECO:0000313" key="1">
    <source>
        <dbReference type="EMBL" id="MBW8638995.1"/>
    </source>
</evidence>
<organism evidence="1 2">
    <name type="scientific">Flavimaribacter sediminis</name>
    <dbReference type="NCBI Taxonomy" id="2865987"/>
    <lineage>
        <taxon>Bacteria</taxon>
        <taxon>Pseudomonadati</taxon>
        <taxon>Pseudomonadota</taxon>
        <taxon>Alphaproteobacteria</taxon>
        <taxon>Hyphomicrobiales</taxon>
        <taxon>Rhizobiaceae</taxon>
        <taxon>Flavimaribacter</taxon>
    </lineage>
</organism>
<gene>
    <name evidence="1" type="ORF">K1W69_17495</name>
</gene>
<name>A0AAE2ZQF7_9HYPH</name>
<sequence>MPVKWYGRQVSEKMRKAQILGVNATMAACVTGAKRNHPWKNRTGVLEGSIGIAEPASAQSTGGVKGVWGSRDAVQALIQEVGGVIRPVRKQALKFQLEDGTFIVTKKVTIPARPYLRPEADKEYPKLTKRIRRVFESSTATTGGRR</sequence>
<dbReference type="AlphaFoldDB" id="A0AAE2ZQF7"/>
<keyword evidence="2" id="KW-1185">Reference proteome</keyword>
<dbReference type="PROSITE" id="PS51257">
    <property type="entry name" value="PROKAR_LIPOPROTEIN"/>
    <property type="match status" value="1"/>
</dbReference>
<dbReference type="EMBL" id="JAICBX010000003">
    <property type="protein sequence ID" value="MBW8638995.1"/>
    <property type="molecule type" value="Genomic_DNA"/>
</dbReference>
<proteinExistence type="predicted"/>
<dbReference type="RefSeq" id="WP_220229711.1">
    <property type="nucleotide sequence ID" value="NZ_JAICBX010000003.1"/>
</dbReference>
<accession>A0AAE2ZQF7</accession>
<protein>
    <submittedName>
        <fullName evidence="1">Phage morphogenesis protein</fullName>
    </submittedName>
</protein>
<comment type="caution">
    <text evidence="1">The sequence shown here is derived from an EMBL/GenBank/DDBJ whole genome shotgun (WGS) entry which is preliminary data.</text>
</comment>
<evidence type="ECO:0000313" key="2">
    <source>
        <dbReference type="Proteomes" id="UP001196509"/>
    </source>
</evidence>
<reference evidence="1" key="1">
    <citation type="submission" date="2021-08" db="EMBL/GenBank/DDBJ databases">
        <title>Hoeflea bacterium WL0058 sp. nov., isolated from the sediment.</title>
        <authorList>
            <person name="Wang L."/>
            <person name="Zhang D."/>
        </authorList>
    </citation>
    <scope>NUCLEOTIDE SEQUENCE</scope>
    <source>
        <strain evidence="1">WL0058</strain>
    </source>
</reference>